<evidence type="ECO:0000256" key="1">
    <source>
        <dbReference type="SAM" id="MobiDB-lite"/>
    </source>
</evidence>
<gene>
    <name evidence="2" type="ORF">HERILL_LOCUS6584</name>
</gene>
<evidence type="ECO:0000313" key="3">
    <source>
        <dbReference type="Proteomes" id="UP000594454"/>
    </source>
</evidence>
<keyword evidence="3" id="KW-1185">Reference proteome</keyword>
<dbReference type="OrthoDB" id="10038550at2759"/>
<reference evidence="2 3" key="1">
    <citation type="submission" date="2020-11" db="EMBL/GenBank/DDBJ databases">
        <authorList>
            <person name="Wallbank WR R."/>
            <person name="Pardo Diaz C."/>
            <person name="Kozak K."/>
            <person name="Martin S."/>
            <person name="Jiggins C."/>
            <person name="Moest M."/>
            <person name="Warren A I."/>
            <person name="Generalovic N T."/>
            <person name="Byers J.R.P. K."/>
            <person name="Montejo-Kovacevich G."/>
            <person name="Yen C E."/>
        </authorList>
    </citation>
    <scope>NUCLEOTIDE SEQUENCE [LARGE SCALE GENOMIC DNA]</scope>
</reference>
<feature type="compositionally biased region" description="Low complexity" evidence="1">
    <location>
        <begin position="232"/>
        <end position="246"/>
    </location>
</feature>
<dbReference type="AlphaFoldDB" id="A0A7R8UNA0"/>
<dbReference type="EMBL" id="LR899010">
    <property type="protein sequence ID" value="CAD7083637.1"/>
    <property type="molecule type" value="Genomic_DNA"/>
</dbReference>
<feature type="compositionally biased region" description="Low complexity" evidence="1">
    <location>
        <begin position="58"/>
        <end position="111"/>
    </location>
</feature>
<dbReference type="InParanoid" id="A0A7R8UNA0"/>
<dbReference type="Proteomes" id="UP000594454">
    <property type="component" value="Chromosome 2"/>
</dbReference>
<sequence>MLSVQSPGCAGMERLGVPTRSTLGSPPHDRKHVSIRMRVDPRCDILVRDATILRNNHHNSTTNTTSNYHYQQQQQSHHQTAASMTINSSTNNDNISMPLSNSRSNSSSSNNHEYIITTPSAGRTIATGSSVGGNEVVMRCIGGIDGDGGGDGSGGNNHHQSHHINNRIANNNNCRNAEHANVIRCPHHVPLPDSEWGQDRELKIRTHYQQTEITRSYIQAPPNRSVSDVPEKSISPFPSSSTLSPSFGMASSSCNLGPHNQHHRHQQQHSNHHIRKELVKTIEMSSNIVTNSCRITLKLIFEKRSGKKTEDRLELKKLEMSGISMWIIEKLKDERKSRLDAALRPTRQKKLSGTCH</sequence>
<feature type="region of interest" description="Disordered" evidence="1">
    <location>
        <begin position="1"/>
        <end position="31"/>
    </location>
</feature>
<feature type="region of interest" description="Disordered" evidence="1">
    <location>
        <begin position="221"/>
        <end position="248"/>
    </location>
</feature>
<name>A0A7R8UNA0_HERIL</name>
<protein>
    <submittedName>
        <fullName evidence="2">Uncharacterized protein</fullName>
    </submittedName>
</protein>
<accession>A0A7R8UNA0</accession>
<evidence type="ECO:0000313" key="2">
    <source>
        <dbReference type="EMBL" id="CAD7083637.1"/>
    </source>
</evidence>
<organism evidence="2 3">
    <name type="scientific">Hermetia illucens</name>
    <name type="common">Black soldier fly</name>
    <dbReference type="NCBI Taxonomy" id="343691"/>
    <lineage>
        <taxon>Eukaryota</taxon>
        <taxon>Metazoa</taxon>
        <taxon>Ecdysozoa</taxon>
        <taxon>Arthropoda</taxon>
        <taxon>Hexapoda</taxon>
        <taxon>Insecta</taxon>
        <taxon>Pterygota</taxon>
        <taxon>Neoptera</taxon>
        <taxon>Endopterygota</taxon>
        <taxon>Diptera</taxon>
        <taxon>Brachycera</taxon>
        <taxon>Stratiomyomorpha</taxon>
        <taxon>Stratiomyidae</taxon>
        <taxon>Hermetiinae</taxon>
        <taxon>Hermetia</taxon>
    </lineage>
</organism>
<feature type="region of interest" description="Disordered" evidence="1">
    <location>
        <begin position="56"/>
        <end position="112"/>
    </location>
</feature>
<proteinExistence type="predicted"/>